<name>A0A2P5D2L6_PARAD</name>
<keyword evidence="2" id="KW-1185">Reference proteome</keyword>
<proteinExistence type="predicted"/>
<reference evidence="2" key="1">
    <citation type="submission" date="2016-06" db="EMBL/GenBank/DDBJ databases">
        <title>Parallel loss of symbiosis genes in relatives of nitrogen-fixing non-legume Parasponia.</title>
        <authorList>
            <person name="Van Velzen R."/>
            <person name="Holmer R."/>
            <person name="Bu F."/>
            <person name="Rutten L."/>
            <person name="Van Zeijl A."/>
            <person name="Liu W."/>
            <person name="Santuari L."/>
            <person name="Cao Q."/>
            <person name="Sharma T."/>
            <person name="Shen D."/>
            <person name="Roswanjaya Y."/>
            <person name="Wardhani T."/>
            <person name="Kalhor M.S."/>
            <person name="Jansen J."/>
            <person name="Van den Hoogen J."/>
            <person name="Gungor B."/>
            <person name="Hartog M."/>
            <person name="Hontelez J."/>
            <person name="Verver J."/>
            <person name="Yang W.-C."/>
            <person name="Schijlen E."/>
            <person name="Repin R."/>
            <person name="Schilthuizen M."/>
            <person name="Schranz E."/>
            <person name="Heidstra R."/>
            <person name="Miyata K."/>
            <person name="Fedorova E."/>
            <person name="Kohlen W."/>
            <person name="Bisseling T."/>
            <person name="Smit S."/>
            <person name="Geurts R."/>
        </authorList>
    </citation>
    <scope>NUCLEOTIDE SEQUENCE [LARGE SCALE GENOMIC DNA]</scope>
    <source>
        <strain evidence="2">cv. WU1-14</strain>
    </source>
</reference>
<dbReference type="AlphaFoldDB" id="A0A2P5D2L6"/>
<evidence type="ECO:0000313" key="2">
    <source>
        <dbReference type="Proteomes" id="UP000237105"/>
    </source>
</evidence>
<dbReference type="Proteomes" id="UP000237105">
    <property type="component" value="Unassembled WGS sequence"/>
</dbReference>
<evidence type="ECO:0000313" key="1">
    <source>
        <dbReference type="EMBL" id="PON67518.1"/>
    </source>
</evidence>
<protein>
    <submittedName>
        <fullName evidence="1">Uncharacterized protein</fullName>
    </submittedName>
</protein>
<feature type="non-terminal residue" evidence="1">
    <location>
        <position position="1"/>
    </location>
</feature>
<gene>
    <name evidence="1" type="ORF">PanWU01x14_103210</name>
</gene>
<comment type="caution">
    <text evidence="1">The sequence shown here is derived from an EMBL/GenBank/DDBJ whole genome shotgun (WGS) entry which is preliminary data.</text>
</comment>
<organism evidence="1 2">
    <name type="scientific">Parasponia andersonii</name>
    <name type="common">Sponia andersonii</name>
    <dbReference type="NCBI Taxonomy" id="3476"/>
    <lineage>
        <taxon>Eukaryota</taxon>
        <taxon>Viridiplantae</taxon>
        <taxon>Streptophyta</taxon>
        <taxon>Embryophyta</taxon>
        <taxon>Tracheophyta</taxon>
        <taxon>Spermatophyta</taxon>
        <taxon>Magnoliopsida</taxon>
        <taxon>eudicotyledons</taxon>
        <taxon>Gunneridae</taxon>
        <taxon>Pentapetalae</taxon>
        <taxon>rosids</taxon>
        <taxon>fabids</taxon>
        <taxon>Rosales</taxon>
        <taxon>Cannabaceae</taxon>
        <taxon>Parasponia</taxon>
    </lineage>
</organism>
<dbReference type="EMBL" id="JXTB01000071">
    <property type="protein sequence ID" value="PON67518.1"/>
    <property type="molecule type" value="Genomic_DNA"/>
</dbReference>
<sequence length="64" mass="6874">MLGSSSCYESSMGHIFEDAGSDSKDDKGHRLMKGRQWENPVGYVSEDAGSDSVVDGGCCRAKGW</sequence>
<accession>A0A2P5D2L6</accession>